<dbReference type="PANTHER" id="PTHR48081:SF8">
    <property type="entry name" value="ALPHA_BETA HYDROLASE FOLD-3 DOMAIN-CONTAINING PROTEIN-RELATED"/>
    <property type="match status" value="1"/>
</dbReference>
<comment type="caution">
    <text evidence="5">The sequence shown here is derived from an EMBL/GenBank/DDBJ whole genome shotgun (WGS) entry which is preliminary data.</text>
</comment>
<dbReference type="InterPro" id="IPR013094">
    <property type="entry name" value="AB_hydrolase_3"/>
</dbReference>
<gene>
    <name evidence="5" type="ORF">FHR72_003153</name>
</gene>
<keyword evidence="1" id="KW-0378">Hydrolase</keyword>
<feature type="compositionally biased region" description="Basic and acidic residues" evidence="2">
    <location>
        <begin position="54"/>
        <end position="63"/>
    </location>
</feature>
<dbReference type="InterPro" id="IPR029058">
    <property type="entry name" value="AB_hydrolase_fold"/>
</dbReference>
<dbReference type="RefSeq" id="WP_183469593.1">
    <property type="nucleotide sequence ID" value="NZ_JACHVU010000006.1"/>
</dbReference>
<reference evidence="5 6" key="1">
    <citation type="submission" date="2020-08" db="EMBL/GenBank/DDBJ databases">
        <title>The Agave Microbiome: Exploring the role of microbial communities in plant adaptations to desert environments.</title>
        <authorList>
            <person name="Partida-Martinez L.P."/>
        </authorList>
    </citation>
    <scope>NUCLEOTIDE SEQUENCE [LARGE SCALE GENOMIC DNA]</scope>
    <source>
        <strain evidence="5 6">AT2.18</strain>
    </source>
</reference>
<sequence>MTVDRVRGKAGRVGGFTAALGVGAVIALGAAGPAWAADEGTSAESPSDSSQTDDAPKPARDNDSESTPAAPASGTEDPADPAETGGTGDTGGTGEPRDDAEPEDGSDVSDADLAEDPTDAQADPDETLDDADADAHAHAEAPDSRDTATVDIVDTTTGTTTPDAPAAVPALWSLAGAARREDDDRTHEQSTAPTTAGTLPASEIAVLAVPPATEPVYTGRPSFVHNLVTAGLNVLKVVLKPFGGLLSFTSLKIPFFTDGIPPFFFRAGLDVTRTEFEGMKVWSLTPRRNATDDVVVALHGGAYVATASIFHWWTYADMARDTGATVIVPLQTLVTKGGTAATEVPRTANFLTAVIDEHGAQNVSLFGDSAGGGLALAATQELVRRNATTPSRMVLLAPWLDVSMSDPRSAEVRDPLLDIPNLVRSGAKWAGAAGTSDPMASPLFGSLQGLPPTVVYSSSRDLLTVDTVRLRDRVLAEGIPNVTFQFRAGLIHDWFTFPFLPDAHEDRAGVYADLVGPSVVSTRASV</sequence>
<proteinExistence type="predicted"/>
<dbReference type="Pfam" id="PF07859">
    <property type="entry name" value="Abhydrolase_3"/>
    <property type="match status" value="1"/>
</dbReference>
<dbReference type="EMBL" id="JACHVU010000006">
    <property type="protein sequence ID" value="MBB2991668.1"/>
    <property type="molecule type" value="Genomic_DNA"/>
</dbReference>
<feature type="compositionally biased region" description="Basic and acidic residues" evidence="2">
    <location>
        <begin position="178"/>
        <end position="188"/>
    </location>
</feature>
<evidence type="ECO:0000259" key="4">
    <source>
        <dbReference type="Pfam" id="PF07859"/>
    </source>
</evidence>
<feature type="domain" description="Alpha/beta hydrolase fold-3" evidence="4">
    <location>
        <begin position="295"/>
        <end position="495"/>
    </location>
</feature>
<evidence type="ECO:0000256" key="3">
    <source>
        <dbReference type="SAM" id="SignalP"/>
    </source>
</evidence>
<protein>
    <submittedName>
        <fullName evidence="5">Acetyl esterase/lipase</fullName>
    </submittedName>
</protein>
<evidence type="ECO:0000256" key="2">
    <source>
        <dbReference type="SAM" id="MobiDB-lite"/>
    </source>
</evidence>
<feature type="compositionally biased region" description="Basic and acidic residues" evidence="2">
    <location>
        <begin position="133"/>
        <end position="148"/>
    </location>
</feature>
<evidence type="ECO:0000313" key="5">
    <source>
        <dbReference type="EMBL" id="MBB2991668.1"/>
    </source>
</evidence>
<feature type="signal peptide" evidence="3">
    <location>
        <begin position="1"/>
        <end position="36"/>
    </location>
</feature>
<feature type="compositionally biased region" description="Polar residues" evidence="2">
    <location>
        <begin position="42"/>
        <end position="53"/>
    </location>
</feature>
<feature type="region of interest" description="Disordered" evidence="2">
    <location>
        <begin position="34"/>
        <end position="150"/>
    </location>
</feature>
<dbReference type="InterPro" id="IPR050300">
    <property type="entry name" value="GDXG_lipolytic_enzyme"/>
</dbReference>
<accession>A0A839Q610</accession>
<keyword evidence="3" id="KW-0732">Signal</keyword>
<feature type="chain" id="PRO_5032760641" evidence="3">
    <location>
        <begin position="37"/>
        <end position="526"/>
    </location>
</feature>
<feature type="compositionally biased region" description="Gly residues" evidence="2">
    <location>
        <begin position="85"/>
        <end position="94"/>
    </location>
</feature>
<dbReference type="Gene3D" id="3.40.50.1820">
    <property type="entry name" value="alpha/beta hydrolase"/>
    <property type="match status" value="1"/>
</dbReference>
<evidence type="ECO:0000256" key="1">
    <source>
        <dbReference type="ARBA" id="ARBA00022801"/>
    </source>
</evidence>
<dbReference type="SUPFAM" id="SSF53474">
    <property type="entry name" value="alpha/beta-Hydrolases"/>
    <property type="match status" value="1"/>
</dbReference>
<organism evidence="5 6">
    <name type="scientific">Mycolicibacterium iranicum</name>
    <name type="common">Mycobacterium iranicum</name>
    <dbReference type="NCBI Taxonomy" id="912594"/>
    <lineage>
        <taxon>Bacteria</taxon>
        <taxon>Bacillati</taxon>
        <taxon>Actinomycetota</taxon>
        <taxon>Actinomycetes</taxon>
        <taxon>Mycobacteriales</taxon>
        <taxon>Mycobacteriaceae</taxon>
        <taxon>Mycolicibacterium</taxon>
    </lineage>
</organism>
<evidence type="ECO:0000313" key="6">
    <source>
        <dbReference type="Proteomes" id="UP000550501"/>
    </source>
</evidence>
<name>A0A839Q610_MYCIR</name>
<dbReference type="Proteomes" id="UP000550501">
    <property type="component" value="Unassembled WGS sequence"/>
</dbReference>
<dbReference type="PANTHER" id="PTHR48081">
    <property type="entry name" value="AB HYDROLASE SUPERFAMILY PROTEIN C4A8.06C"/>
    <property type="match status" value="1"/>
</dbReference>
<dbReference type="GO" id="GO:0016787">
    <property type="term" value="F:hydrolase activity"/>
    <property type="evidence" value="ECO:0007669"/>
    <property type="project" value="UniProtKB-KW"/>
</dbReference>
<dbReference type="AlphaFoldDB" id="A0A839Q610"/>
<feature type="region of interest" description="Disordered" evidence="2">
    <location>
        <begin position="178"/>
        <end position="199"/>
    </location>
</feature>
<feature type="compositionally biased region" description="Acidic residues" evidence="2">
    <location>
        <begin position="98"/>
        <end position="132"/>
    </location>
</feature>
<keyword evidence="6" id="KW-1185">Reference proteome</keyword>